<dbReference type="AlphaFoldDB" id="A0AA46L3J4"/>
<evidence type="ECO:0000313" key="1">
    <source>
        <dbReference type="EMBL" id="TXN15246.1"/>
    </source>
</evidence>
<evidence type="ECO:0000313" key="2">
    <source>
        <dbReference type="Proteomes" id="UP000321504"/>
    </source>
</evidence>
<sequence length="53" mass="6108">MHATSIVNRERKTKIRKACQLAGLFLIRKKASFLSSVMFEDKKTPALGWCFYS</sequence>
<organism evidence="1 2">
    <name type="scientific">Vibrio parahaemolyticus</name>
    <dbReference type="NCBI Taxonomy" id="670"/>
    <lineage>
        <taxon>Bacteria</taxon>
        <taxon>Pseudomonadati</taxon>
        <taxon>Pseudomonadota</taxon>
        <taxon>Gammaproteobacteria</taxon>
        <taxon>Vibrionales</taxon>
        <taxon>Vibrionaceae</taxon>
        <taxon>Vibrio</taxon>
    </lineage>
</organism>
<reference evidence="1 2" key="1">
    <citation type="submission" date="2019-08" db="EMBL/GenBank/DDBJ databases">
        <title>Emerging of two pre-pandemic pathogenic O4:KUT lineages of Vibrio parahaemolyticus in coastal eastern China.</title>
        <authorList>
            <person name="Yu H."/>
        </authorList>
    </citation>
    <scope>NUCLEOTIDE SEQUENCE [LARGE SCALE GENOMIC DNA]</scope>
    <source>
        <strain evidence="1 2">HZ17-383</strain>
    </source>
</reference>
<accession>A0AA46L3J4</accession>
<dbReference type="EMBL" id="VRMQ01000003">
    <property type="protein sequence ID" value="TXN15246.1"/>
    <property type="molecule type" value="Genomic_DNA"/>
</dbReference>
<gene>
    <name evidence="1" type="ORF">FVP01_14885</name>
</gene>
<proteinExistence type="predicted"/>
<protein>
    <submittedName>
        <fullName evidence="1">Uncharacterized protein</fullName>
    </submittedName>
</protein>
<comment type="caution">
    <text evidence="1">The sequence shown here is derived from an EMBL/GenBank/DDBJ whole genome shotgun (WGS) entry which is preliminary data.</text>
</comment>
<dbReference type="Proteomes" id="UP000321504">
    <property type="component" value="Unassembled WGS sequence"/>
</dbReference>
<name>A0AA46L3J4_VIBPH</name>